<proteinExistence type="predicted"/>
<name>A0A0M4BWX4_9BACT</name>
<dbReference type="EMBL" id="KT336259">
    <property type="protein sequence ID" value="ALB76108.1"/>
    <property type="molecule type" value="Genomic_DNA"/>
</dbReference>
<evidence type="ECO:0000313" key="1">
    <source>
        <dbReference type="EMBL" id="ALB76108.1"/>
    </source>
</evidence>
<organism evidence="1">
    <name type="scientific">uncultured bacterium 32o03</name>
    <dbReference type="NCBI Taxonomy" id="1701362"/>
    <lineage>
        <taxon>Bacteria</taxon>
        <taxon>environmental samples</taxon>
    </lineage>
</organism>
<dbReference type="AlphaFoldDB" id="A0A0M4BWX4"/>
<accession>A0A0M4BWX4</accession>
<reference evidence="1" key="1">
    <citation type="journal article" date="2015" name="Proc. Natl. Acad. Sci. U.S.A.">
        <title>Functional metagenomic discovery of bacterial effectors in the human microbiome and isolation of commendamide, a GPCR G2A/132 agonist.</title>
        <authorList>
            <person name="Cohen L.J."/>
            <person name="Kang H.S."/>
            <person name="Chu J."/>
            <person name="Huang Y.H."/>
            <person name="Gordon E.A."/>
            <person name="Reddy B.V."/>
            <person name="Ternei M.A."/>
            <person name="Craig J.W."/>
            <person name="Brady S.F."/>
        </authorList>
    </citation>
    <scope>NUCLEOTIDE SEQUENCE</scope>
</reference>
<protein>
    <submittedName>
        <fullName evidence="1">Uncharacterized protein</fullName>
    </submittedName>
</protein>
<sequence length="63" mass="7285">MKETGRIKLKEIPFSQTFETGNGEELCNATGYAVQFDNEKTPLGFPLFWNEFQDREGNLYYGN</sequence>